<dbReference type="AlphaFoldDB" id="A0A2U3JWA4"/>
<dbReference type="Proteomes" id="UP000238701">
    <property type="component" value="Unassembled WGS sequence"/>
</dbReference>
<name>A0A2U3JWA4_9BACT</name>
<accession>A0A2U3JWA4</accession>
<evidence type="ECO:0000313" key="2">
    <source>
        <dbReference type="Proteomes" id="UP000238701"/>
    </source>
</evidence>
<reference evidence="2" key="1">
    <citation type="submission" date="2018-02" db="EMBL/GenBank/DDBJ databases">
        <authorList>
            <person name="Hausmann B."/>
        </authorList>
    </citation>
    <scope>NUCLEOTIDE SEQUENCE [LARGE SCALE GENOMIC DNA]</scope>
    <source>
        <strain evidence="2">Peat soil MAG SbA1</strain>
    </source>
</reference>
<sequence length="55" mass="6179">MQRYEWDGFATVLVAAGARPPAREVEQVSYFAYKPAGLAPKQFHYRQVTGSGDFI</sequence>
<gene>
    <name evidence="1" type="ORF">SBA1_100116</name>
</gene>
<organism evidence="1 2">
    <name type="scientific">Candidatus Sulfotelmatobacter kueseliae</name>
    <dbReference type="NCBI Taxonomy" id="2042962"/>
    <lineage>
        <taxon>Bacteria</taxon>
        <taxon>Pseudomonadati</taxon>
        <taxon>Acidobacteriota</taxon>
        <taxon>Terriglobia</taxon>
        <taxon>Terriglobales</taxon>
        <taxon>Candidatus Korobacteraceae</taxon>
        <taxon>Candidatus Sulfotelmatobacter</taxon>
    </lineage>
</organism>
<evidence type="ECO:0000313" key="1">
    <source>
        <dbReference type="EMBL" id="SPF31696.1"/>
    </source>
</evidence>
<proteinExistence type="predicted"/>
<protein>
    <submittedName>
        <fullName evidence="1">Uncharacterized protein</fullName>
    </submittedName>
</protein>
<dbReference type="EMBL" id="OMOD01000002">
    <property type="protein sequence ID" value="SPF31696.1"/>
    <property type="molecule type" value="Genomic_DNA"/>
</dbReference>